<gene>
    <name evidence="4" type="ORF">CDV36_003893</name>
</gene>
<protein>
    <recommendedName>
        <fullName evidence="3">Enoyl reductase (ER) domain-containing protein</fullName>
    </recommendedName>
</protein>
<evidence type="ECO:0000256" key="2">
    <source>
        <dbReference type="ARBA" id="ARBA00023002"/>
    </source>
</evidence>
<dbReference type="Gene3D" id="3.40.50.720">
    <property type="entry name" value="NAD(P)-binding Rossmann-like Domain"/>
    <property type="match status" value="1"/>
</dbReference>
<dbReference type="GO" id="GO:0016651">
    <property type="term" value="F:oxidoreductase activity, acting on NAD(P)H"/>
    <property type="evidence" value="ECO:0007669"/>
    <property type="project" value="InterPro"/>
</dbReference>
<dbReference type="SUPFAM" id="SSF51735">
    <property type="entry name" value="NAD(P)-binding Rossmann-fold domains"/>
    <property type="match status" value="1"/>
</dbReference>
<dbReference type="SMART" id="SM00829">
    <property type="entry name" value="PKS_ER"/>
    <property type="match status" value="1"/>
</dbReference>
<comment type="similarity">
    <text evidence="1">Belongs to the zinc-containing alcohol dehydrogenase family.</text>
</comment>
<dbReference type="PANTHER" id="PTHR45348">
    <property type="entry name" value="HYPOTHETICAL OXIDOREDUCTASE (EUROFUNG)"/>
    <property type="match status" value="1"/>
</dbReference>
<evidence type="ECO:0000259" key="3">
    <source>
        <dbReference type="SMART" id="SM00829"/>
    </source>
</evidence>
<dbReference type="EMBL" id="NKUJ01000047">
    <property type="protein sequence ID" value="RMJ16466.1"/>
    <property type="molecule type" value="Genomic_DNA"/>
</dbReference>
<feature type="domain" description="Enoyl reductase (ER)" evidence="3">
    <location>
        <begin position="9"/>
        <end position="341"/>
    </location>
</feature>
<dbReference type="AlphaFoldDB" id="A0A3M2SFX1"/>
<evidence type="ECO:0000313" key="5">
    <source>
        <dbReference type="Proteomes" id="UP000277212"/>
    </source>
</evidence>
<dbReference type="InterPro" id="IPR020843">
    <property type="entry name" value="ER"/>
</dbReference>
<dbReference type="Proteomes" id="UP000277212">
    <property type="component" value="Unassembled WGS sequence"/>
</dbReference>
<dbReference type="PANTHER" id="PTHR45348:SF5">
    <property type="entry name" value="OXIDOREDUCTASE, PUTATIVE (AFU_ORTHOLOGUE AFUA_8G01420)-RELATED"/>
    <property type="match status" value="1"/>
</dbReference>
<dbReference type="InterPro" id="IPR011032">
    <property type="entry name" value="GroES-like_sf"/>
</dbReference>
<evidence type="ECO:0000313" key="4">
    <source>
        <dbReference type="EMBL" id="RMJ16466.1"/>
    </source>
</evidence>
<sequence>MKEAWVSPETQVEIRDVPIPIPKPGEVLVKVAASGTNPKDFKVPLFSQKPINSGDDIAGIVEAVGAGVTEFKPGDRVAGMHRIGTENGSFAEFAITPASTTFHIPENVAFEEAATIPLNGLVAAYGLYHVLRLPAPWSPTVTEKIPFVIHGAGTAIGALAIKLAKAANIHPIIATAGNSGDFVNGLLDNEKGDAVVDYRKPHDELVAAIQAAIVKAGAGPAWHGLDCATNVDWDPDYKGILGDALGLQAGLDGRKPLVATVQGGAKVSGHVDGGYINVMVAHIGTEEEKCLGYTVSRLFAYGLASGWLTGHPTEVLEGGLEAVEEALRRLKSEKVFGKKLIIKIGQL</sequence>
<dbReference type="CDD" id="cd08249">
    <property type="entry name" value="enoyl_reductase_like"/>
    <property type="match status" value="1"/>
</dbReference>
<keyword evidence="5" id="KW-1185">Reference proteome</keyword>
<reference evidence="4 5" key="1">
    <citation type="submission" date="2017-06" db="EMBL/GenBank/DDBJ databases">
        <title>Comparative genomic analysis of Ambrosia Fusariam Clade fungi.</title>
        <authorList>
            <person name="Stajich J.E."/>
            <person name="Carrillo J."/>
            <person name="Kijimoto T."/>
            <person name="Eskalen A."/>
            <person name="O'Donnell K."/>
            <person name="Kasson M."/>
        </authorList>
    </citation>
    <scope>NUCLEOTIDE SEQUENCE [LARGE SCALE GENOMIC DNA]</scope>
    <source>
        <strain evidence="4">UCR3666</strain>
    </source>
</reference>
<dbReference type="SUPFAM" id="SSF50129">
    <property type="entry name" value="GroES-like"/>
    <property type="match status" value="1"/>
</dbReference>
<dbReference type="InterPro" id="IPR036291">
    <property type="entry name" value="NAD(P)-bd_dom_sf"/>
</dbReference>
<dbReference type="InterPro" id="IPR013154">
    <property type="entry name" value="ADH-like_N"/>
</dbReference>
<dbReference type="Pfam" id="PF08240">
    <property type="entry name" value="ADH_N"/>
    <property type="match status" value="1"/>
</dbReference>
<dbReference type="OrthoDB" id="3233595at2759"/>
<name>A0A3M2SFX1_9HYPO</name>
<evidence type="ECO:0000256" key="1">
    <source>
        <dbReference type="ARBA" id="ARBA00008072"/>
    </source>
</evidence>
<organism evidence="4 5">
    <name type="scientific">Fusarium kuroshium</name>
    <dbReference type="NCBI Taxonomy" id="2010991"/>
    <lineage>
        <taxon>Eukaryota</taxon>
        <taxon>Fungi</taxon>
        <taxon>Dikarya</taxon>
        <taxon>Ascomycota</taxon>
        <taxon>Pezizomycotina</taxon>
        <taxon>Sordariomycetes</taxon>
        <taxon>Hypocreomycetidae</taxon>
        <taxon>Hypocreales</taxon>
        <taxon>Nectriaceae</taxon>
        <taxon>Fusarium</taxon>
        <taxon>Fusarium solani species complex</taxon>
    </lineage>
</organism>
<proteinExistence type="inferred from homology"/>
<dbReference type="InterPro" id="IPR047122">
    <property type="entry name" value="Trans-enoyl_RdTase-like"/>
</dbReference>
<dbReference type="Gene3D" id="3.90.180.10">
    <property type="entry name" value="Medium-chain alcohol dehydrogenases, catalytic domain"/>
    <property type="match status" value="1"/>
</dbReference>
<keyword evidence="2" id="KW-0560">Oxidoreductase</keyword>
<dbReference type="STRING" id="2010991.A0A3M2SFX1"/>
<comment type="caution">
    <text evidence="4">The sequence shown here is derived from an EMBL/GenBank/DDBJ whole genome shotgun (WGS) entry which is preliminary data.</text>
</comment>
<accession>A0A3M2SFX1</accession>